<dbReference type="NCBIfam" id="NF004815">
    <property type="entry name" value="PRK06169.1"/>
    <property type="match status" value="1"/>
</dbReference>
<evidence type="ECO:0000313" key="4">
    <source>
        <dbReference type="EMBL" id="TYK44488.1"/>
    </source>
</evidence>
<feature type="region of interest" description="Disordered" evidence="2">
    <location>
        <begin position="480"/>
        <end position="502"/>
    </location>
</feature>
<dbReference type="InterPro" id="IPR000120">
    <property type="entry name" value="Amidase"/>
</dbReference>
<evidence type="ECO:0000259" key="3">
    <source>
        <dbReference type="Pfam" id="PF01425"/>
    </source>
</evidence>
<reference evidence="4 5" key="1">
    <citation type="submission" date="2019-08" db="EMBL/GenBank/DDBJ databases">
        <title>Actinomadura sp. nov. CYP1-5 isolated from mountain soil.</title>
        <authorList>
            <person name="Songsumanus A."/>
            <person name="Kuncharoen N."/>
            <person name="Kudo T."/>
            <person name="Yuki M."/>
            <person name="Igarashi Y."/>
            <person name="Tanasupawat S."/>
        </authorList>
    </citation>
    <scope>NUCLEOTIDE SEQUENCE [LARGE SCALE GENOMIC DNA]</scope>
    <source>
        <strain evidence="4 5">CYP1-5</strain>
    </source>
</reference>
<dbReference type="Gene3D" id="3.90.1300.10">
    <property type="entry name" value="Amidase signature (AS) domain"/>
    <property type="match status" value="1"/>
</dbReference>
<protein>
    <submittedName>
        <fullName evidence="4">Amidase</fullName>
        <ecNumber evidence="4">3.5.1.4</ecNumber>
    </submittedName>
</protein>
<dbReference type="InterPro" id="IPR020556">
    <property type="entry name" value="Amidase_CS"/>
</dbReference>
<organism evidence="4 5">
    <name type="scientific">Actinomadura decatromicini</name>
    <dbReference type="NCBI Taxonomy" id="2604572"/>
    <lineage>
        <taxon>Bacteria</taxon>
        <taxon>Bacillati</taxon>
        <taxon>Actinomycetota</taxon>
        <taxon>Actinomycetes</taxon>
        <taxon>Streptosporangiales</taxon>
        <taxon>Thermomonosporaceae</taxon>
        <taxon>Actinomadura</taxon>
    </lineage>
</organism>
<dbReference type="PROSITE" id="PS00571">
    <property type="entry name" value="AMIDASES"/>
    <property type="match status" value="1"/>
</dbReference>
<sequence>MAAPRADRRDAPPPGPPASSELAGMTAAELARAYERRELSPVEATRAALDAIEARNPELNAFVLVGEDVAVRAAAESQARWAAGTQRGPADGVPTTVKDLDRTAGWPTLRGSWLVDDPGPWREDSPGVARLREAGAVLLGKTTTPEFGWKGVTDSPRFGITRSPWDPALTPGGSSGGSAAAVAAGMGTWSIGTDGGGSVRVPAAFTGTVGFKPTGDLVPAYPPGGNGPLSHRGPITLSVLDAALLLDVISRPDVRDWAAPPPRDGSFAAGIEAGVKGLSIGYSPNLGYGRNDPEVEALVAEAVHVLAGMGARVSEVGPIFDDPVEAFQTMWCAGLARTLRPYGPDDLARVDPAMLEYAEKGRGITAVAYLDAVAVCADLGHRMARFHETYDVLVIPTVPTVAFEAGVDGPTPERSRVWASWTPYTYPFNMTRQPALSVPCGLTRAGLPAGLQIVGPRHADARVLRVGRAYERHTGWSPVAEAARTRAARTRRTPKTRKGQPT</sequence>
<dbReference type="PANTHER" id="PTHR11895:SF7">
    <property type="entry name" value="GLUTAMYL-TRNA(GLN) AMIDOTRANSFERASE SUBUNIT A, MITOCHONDRIAL"/>
    <property type="match status" value="1"/>
</dbReference>
<proteinExistence type="inferred from homology"/>
<feature type="domain" description="Amidase" evidence="3">
    <location>
        <begin position="43"/>
        <end position="464"/>
    </location>
</feature>
<dbReference type="EMBL" id="VSRQ01000008">
    <property type="protein sequence ID" value="TYK44488.1"/>
    <property type="molecule type" value="Genomic_DNA"/>
</dbReference>
<evidence type="ECO:0000313" key="5">
    <source>
        <dbReference type="Proteomes" id="UP000323505"/>
    </source>
</evidence>
<dbReference type="EC" id="3.5.1.4" evidence="4"/>
<keyword evidence="5" id="KW-1185">Reference proteome</keyword>
<feature type="compositionally biased region" description="Basic and acidic residues" evidence="2">
    <location>
        <begin position="1"/>
        <end position="11"/>
    </location>
</feature>
<dbReference type="Proteomes" id="UP000323505">
    <property type="component" value="Unassembled WGS sequence"/>
</dbReference>
<dbReference type="GO" id="GO:0004040">
    <property type="term" value="F:amidase activity"/>
    <property type="evidence" value="ECO:0007669"/>
    <property type="project" value="UniProtKB-EC"/>
</dbReference>
<feature type="compositionally biased region" description="Basic residues" evidence="2">
    <location>
        <begin position="486"/>
        <end position="502"/>
    </location>
</feature>
<keyword evidence="4" id="KW-0378">Hydrolase</keyword>
<evidence type="ECO:0000256" key="2">
    <source>
        <dbReference type="SAM" id="MobiDB-lite"/>
    </source>
</evidence>
<dbReference type="SUPFAM" id="SSF75304">
    <property type="entry name" value="Amidase signature (AS) enzymes"/>
    <property type="match status" value="1"/>
</dbReference>
<evidence type="ECO:0000256" key="1">
    <source>
        <dbReference type="ARBA" id="ARBA00009199"/>
    </source>
</evidence>
<gene>
    <name evidence="4" type="ORF">FXF68_34020</name>
</gene>
<dbReference type="InterPro" id="IPR036928">
    <property type="entry name" value="AS_sf"/>
</dbReference>
<dbReference type="PANTHER" id="PTHR11895">
    <property type="entry name" value="TRANSAMIDASE"/>
    <property type="match status" value="1"/>
</dbReference>
<name>A0A5D3F952_9ACTN</name>
<dbReference type="RefSeq" id="WP_148766625.1">
    <property type="nucleotide sequence ID" value="NZ_VSRQ01000008.1"/>
</dbReference>
<dbReference type="Pfam" id="PF01425">
    <property type="entry name" value="Amidase"/>
    <property type="match status" value="1"/>
</dbReference>
<feature type="region of interest" description="Disordered" evidence="2">
    <location>
        <begin position="1"/>
        <end position="24"/>
    </location>
</feature>
<dbReference type="InterPro" id="IPR023631">
    <property type="entry name" value="Amidase_dom"/>
</dbReference>
<comment type="caution">
    <text evidence="4">The sequence shown here is derived from an EMBL/GenBank/DDBJ whole genome shotgun (WGS) entry which is preliminary data.</text>
</comment>
<comment type="similarity">
    <text evidence="1">Belongs to the amidase family.</text>
</comment>
<feature type="region of interest" description="Disordered" evidence="2">
    <location>
        <begin position="80"/>
        <end position="100"/>
    </location>
</feature>
<accession>A0A5D3F952</accession>
<dbReference type="AlphaFoldDB" id="A0A5D3F952"/>